<feature type="region of interest" description="Disordered" evidence="1">
    <location>
        <begin position="1"/>
        <end position="20"/>
    </location>
</feature>
<dbReference type="Proteomes" id="UP000886876">
    <property type="component" value="Unassembled WGS sequence"/>
</dbReference>
<feature type="compositionally biased region" description="Basic and acidic residues" evidence="1">
    <location>
        <begin position="67"/>
        <end position="77"/>
    </location>
</feature>
<evidence type="ECO:0000313" key="4">
    <source>
        <dbReference type="Proteomes" id="UP000886876"/>
    </source>
</evidence>
<protein>
    <submittedName>
        <fullName evidence="3">Uncharacterized protein</fullName>
    </submittedName>
</protein>
<dbReference type="AlphaFoldDB" id="A0A9D1K911"/>
<feature type="region of interest" description="Disordered" evidence="1">
    <location>
        <begin position="25"/>
        <end position="157"/>
    </location>
</feature>
<name>A0A9D1K911_9FIRM</name>
<evidence type="ECO:0000256" key="1">
    <source>
        <dbReference type="SAM" id="MobiDB-lite"/>
    </source>
</evidence>
<reference evidence="3" key="1">
    <citation type="submission" date="2020-10" db="EMBL/GenBank/DDBJ databases">
        <authorList>
            <person name="Gilroy R."/>
        </authorList>
    </citation>
    <scope>NUCLEOTIDE SEQUENCE</scope>
    <source>
        <strain evidence="3">ChiHecec3B27-6122</strain>
    </source>
</reference>
<evidence type="ECO:0000256" key="2">
    <source>
        <dbReference type="SAM" id="Phobius"/>
    </source>
</evidence>
<dbReference type="EMBL" id="DVJS01000273">
    <property type="protein sequence ID" value="HIS98533.1"/>
    <property type="molecule type" value="Genomic_DNA"/>
</dbReference>
<keyword evidence="2" id="KW-0812">Transmembrane</keyword>
<organism evidence="3 4">
    <name type="scientific">Candidatus Scatomorpha pullistercoris</name>
    <dbReference type="NCBI Taxonomy" id="2840929"/>
    <lineage>
        <taxon>Bacteria</taxon>
        <taxon>Bacillati</taxon>
        <taxon>Bacillota</taxon>
        <taxon>Clostridia</taxon>
        <taxon>Eubacteriales</taxon>
        <taxon>Candidatus Scatomorpha</taxon>
    </lineage>
</organism>
<feature type="compositionally biased region" description="Basic and acidic residues" evidence="1">
    <location>
        <begin position="25"/>
        <end position="35"/>
    </location>
</feature>
<keyword evidence="2" id="KW-0472">Membrane</keyword>
<accession>A0A9D1K911</accession>
<keyword evidence="2" id="KW-1133">Transmembrane helix</keyword>
<comment type="caution">
    <text evidence="3">The sequence shown here is derived from an EMBL/GenBank/DDBJ whole genome shotgun (WGS) entry which is preliminary data.</text>
</comment>
<sequence length="604" mass="66740">MSDDRFDLTGFGADEDFDSFLDSIRRDLGEPERPRRAPSAGTVVIDAETKPAEPEPEQPIQTAEAVRQPERVRRPEQVQEPEPVPVRRPRERIKPAEPETKPRRRAEQEPVRRQPVRPKAEPEESRLPVRQTEKKPQKRREPEIRWEPPAEEDEEKHGLSGFGKAMLVYCIVLIIAVAAALAVFWKYLEAYEFTRPERVMEQFEQMADEKYWQTAIDSAFTVTPTEFETKSALENELCLDLIRNGGMSYVADEAYTDAAPVYLVSVGGTELCRVYLSPQLGGEAGFGLEYKSIDKVELLADFINPEPRTLSITAPADATVTVNGITVSESYISSEAPDASCLPELEQNAAELLRRYDIPGIYGTVEIGASSADGEVLTAESSDENGAVFALAEGTLSYTVYAPEGAVVSINGVELDESYLTGETVTASFLAGLESYGTAPELVAWQVDGLHLEPEVTVTAADGSELGAPYAQDGVTACLPASDAELEAAQKEYSEGFFKLYAAFESNLNDKIDTNYYNMINYLYGTLPLTSRLGSEYIARTPAGGVTDTGYDSYELTNFVYYGENCYGCNVSLYEDGEQTGGCIIIFTRINAKWYPAEVVEYSF</sequence>
<feature type="compositionally biased region" description="Basic and acidic residues" evidence="1">
    <location>
        <begin position="92"/>
        <end position="148"/>
    </location>
</feature>
<feature type="transmembrane region" description="Helical" evidence="2">
    <location>
        <begin position="166"/>
        <end position="188"/>
    </location>
</feature>
<reference evidence="3" key="2">
    <citation type="journal article" date="2021" name="PeerJ">
        <title>Extensive microbial diversity within the chicken gut microbiome revealed by metagenomics and culture.</title>
        <authorList>
            <person name="Gilroy R."/>
            <person name="Ravi A."/>
            <person name="Getino M."/>
            <person name="Pursley I."/>
            <person name="Horton D.L."/>
            <person name="Alikhan N.F."/>
            <person name="Baker D."/>
            <person name="Gharbi K."/>
            <person name="Hall N."/>
            <person name="Watson M."/>
            <person name="Adriaenssens E.M."/>
            <person name="Foster-Nyarko E."/>
            <person name="Jarju S."/>
            <person name="Secka A."/>
            <person name="Antonio M."/>
            <person name="Oren A."/>
            <person name="Chaudhuri R.R."/>
            <person name="La Ragione R."/>
            <person name="Hildebrand F."/>
            <person name="Pallen M.J."/>
        </authorList>
    </citation>
    <scope>NUCLEOTIDE SEQUENCE</scope>
    <source>
        <strain evidence="3">ChiHecec3B27-6122</strain>
    </source>
</reference>
<gene>
    <name evidence="3" type="ORF">IAD42_11210</name>
</gene>
<proteinExistence type="predicted"/>
<evidence type="ECO:0000313" key="3">
    <source>
        <dbReference type="EMBL" id="HIS98533.1"/>
    </source>
</evidence>